<dbReference type="OrthoDB" id="6515949at2759"/>
<feature type="compositionally biased region" description="Polar residues" evidence="1">
    <location>
        <begin position="1"/>
        <end position="15"/>
    </location>
</feature>
<protein>
    <submittedName>
        <fullName evidence="4">Ras guanine nucleotide exchange factor P-like isoform X2</fullName>
    </submittedName>
</protein>
<evidence type="ECO:0000256" key="2">
    <source>
        <dbReference type="SAM" id="Phobius"/>
    </source>
</evidence>
<keyword evidence="2" id="KW-1133">Transmembrane helix</keyword>
<accession>A0A6P6YGZ3</accession>
<feature type="compositionally biased region" description="Low complexity" evidence="1">
    <location>
        <begin position="32"/>
        <end position="49"/>
    </location>
</feature>
<feature type="region of interest" description="Disordered" evidence="1">
    <location>
        <begin position="1"/>
        <end position="70"/>
    </location>
</feature>
<dbReference type="AlphaFoldDB" id="A0A6P6YGZ3"/>
<feature type="compositionally biased region" description="Basic and acidic residues" evidence="1">
    <location>
        <begin position="16"/>
        <end position="29"/>
    </location>
</feature>
<evidence type="ECO:0000256" key="1">
    <source>
        <dbReference type="SAM" id="MobiDB-lite"/>
    </source>
</evidence>
<keyword evidence="2" id="KW-0812">Transmembrane</keyword>
<name>A0A6P6YGZ3_DERPT</name>
<organism evidence="3 4">
    <name type="scientific">Dermatophagoides pteronyssinus</name>
    <name type="common">European house dust mite</name>
    <dbReference type="NCBI Taxonomy" id="6956"/>
    <lineage>
        <taxon>Eukaryota</taxon>
        <taxon>Metazoa</taxon>
        <taxon>Ecdysozoa</taxon>
        <taxon>Arthropoda</taxon>
        <taxon>Chelicerata</taxon>
        <taxon>Arachnida</taxon>
        <taxon>Acari</taxon>
        <taxon>Acariformes</taxon>
        <taxon>Sarcoptiformes</taxon>
        <taxon>Astigmata</taxon>
        <taxon>Psoroptidia</taxon>
        <taxon>Analgoidea</taxon>
        <taxon>Pyroglyphidae</taxon>
        <taxon>Dermatophagoidinae</taxon>
        <taxon>Dermatophagoides</taxon>
    </lineage>
</organism>
<proteinExistence type="predicted"/>
<evidence type="ECO:0000313" key="4">
    <source>
        <dbReference type="RefSeq" id="XP_027204793.1"/>
    </source>
</evidence>
<feature type="compositionally biased region" description="Low complexity" evidence="1">
    <location>
        <begin position="242"/>
        <end position="260"/>
    </location>
</feature>
<feature type="transmembrane region" description="Helical" evidence="2">
    <location>
        <begin position="97"/>
        <end position="116"/>
    </location>
</feature>
<dbReference type="RefSeq" id="XP_027204793.1">
    <property type="nucleotide sequence ID" value="XM_027348992.1"/>
</dbReference>
<feature type="region of interest" description="Disordered" evidence="1">
    <location>
        <begin position="334"/>
        <end position="370"/>
    </location>
</feature>
<sequence>MPSSTTKDIQNQLKTKTIDPHHNDNDHSDIANTGTGNKNGNLNNNNNNSHNDDTTGGGRSSLQPNNIEPGDPSSVDECLNLFKACCKKKADFGLEDMFWIMFLLIIILFSILKGFTRYTWSQITYMMLGSLDSSTAHWNAHARYTQAAIHCRLNEEEQRVHVIAPPKMGGAKLNIIYSVGDVPLAKTTSSGSSSTINGGNPHSRQGSISSQIGIMPNALSNITAQAIQTAAALLGQPSSNQSSINPIVSTTSSSSSTTSMTTTTTITSTITKPSITSTHYTHHQFHHQTIPAIKSPIIVNKTSQTSDSSLTNQMTTGTTVSMATCSLLPSSLKDEIIAEEDDRPETPSFHSTNGNNNNNNDNNNQEHSSG</sequence>
<reference evidence="4" key="1">
    <citation type="submission" date="2025-08" db="UniProtKB">
        <authorList>
            <consortium name="RefSeq"/>
        </authorList>
    </citation>
    <scope>IDENTIFICATION</scope>
    <source>
        <strain evidence="4">Airmid</strain>
    </source>
</reference>
<feature type="region of interest" description="Disordered" evidence="1">
    <location>
        <begin position="238"/>
        <end position="260"/>
    </location>
</feature>
<evidence type="ECO:0000313" key="3">
    <source>
        <dbReference type="Proteomes" id="UP000515146"/>
    </source>
</evidence>
<keyword evidence="2" id="KW-0472">Membrane</keyword>
<keyword evidence="3" id="KW-1185">Reference proteome</keyword>
<feature type="compositionally biased region" description="Low complexity" evidence="1">
    <location>
        <begin position="353"/>
        <end position="363"/>
    </location>
</feature>
<feature type="region of interest" description="Disordered" evidence="1">
    <location>
        <begin position="189"/>
        <end position="208"/>
    </location>
</feature>
<dbReference type="Proteomes" id="UP000515146">
    <property type="component" value="Unplaced"/>
</dbReference>
<gene>
    <name evidence="4" type="primary">LOC113798450</name>
</gene>